<dbReference type="AlphaFoldDB" id="R8MYQ6"/>
<evidence type="ECO:0000313" key="2">
    <source>
        <dbReference type="Proteomes" id="UP000014020"/>
    </source>
</evidence>
<dbReference type="HOGENOM" id="CLU_3022053_0_0_9"/>
<gene>
    <name evidence="1" type="ORF">IK1_02224</name>
</gene>
<protein>
    <submittedName>
        <fullName evidence="1">Uncharacterized protein</fullName>
    </submittedName>
</protein>
<proteinExistence type="predicted"/>
<accession>R8MYQ6</accession>
<evidence type="ECO:0000313" key="1">
    <source>
        <dbReference type="EMBL" id="EOP39257.1"/>
    </source>
</evidence>
<dbReference type="Proteomes" id="UP000014020">
    <property type="component" value="Unassembled WGS sequence"/>
</dbReference>
<comment type="caution">
    <text evidence="1">The sequence shown here is derived from an EMBL/GenBank/DDBJ whole genome shotgun (WGS) entry which is preliminary data.</text>
</comment>
<dbReference type="EMBL" id="AHFE01000044">
    <property type="protein sequence ID" value="EOP39257.1"/>
    <property type="molecule type" value="Genomic_DNA"/>
</dbReference>
<reference evidence="2" key="1">
    <citation type="submission" date="2012-12" db="EMBL/GenBank/DDBJ databases">
        <title>The genome sequence of Bacillus cereus VD146.</title>
        <authorList>
            <consortium name="The Broad Institute Genome Sequencing Platform"/>
            <consortium name="The Broad Institute Genome Sequencing Center for Infectious Disease"/>
            <person name="Feldgarden M."/>
            <person name="Van der Auwera G.A."/>
            <person name="Mahillon J."/>
            <person name="Duprez V."/>
            <person name="Timmery S."/>
            <person name="Mattelet C."/>
            <person name="Dierick K."/>
            <person name="Sun M."/>
            <person name="Yu Z."/>
            <person name="Zhu L."/>
            <person name="Hu X."/>
            <person name="Shank E.B."/>
            <person name="Swiecicka I."/>
            <person name="Hansen B.M."/>
            <person name="Andrup L."/>
            <person name="Walker B."/>
            <person name="Young S.K."/>
            <person name="Zeng Q."/>
            <person name="Gargeya S."/>
            <person name="Fitzgerald M."/>
            <person name="Haas B."/>
            <person name="Abouelleil A."/>
            <person name="Alvarado L."/>
            <person name="Arachchi H.M."/>
            <person name="Berlin A.M."/>
            <person name="Chapman S.B."/>
            <person name="Dewar J."/>
            <person name="Goldberg J."/>
            <person name="Griggs A."/>
            <person name="Gujja S."/>
            <person name="Hansen M."/>
            <person name="Howarth C."/>
            <person name="Imamovic A."/>
            <person name="Larimer J."/>
            <person name="McCowan C."/>
            <person name="Murphy C."/>
            <person name="Neiman D."/>
            <person name="Pearson M."/>
            <person name="Priest M."/>
            <person name="Roberts A."/>
            <person name="Saif S."/>
            <person name="Shea T."/>
            <person name="Sisk P."/>
            <person name="Sykes S."/>
            <person name="Wortman J."/>
            <person name="Nusbaum C."/>
            <person name="Birren B."/>
        </authorList>
    </citation>
    <scope>NUCLEOTIDE SEQUENCE [LARGE SCALE GENOMIC DNA]</scope>
    <source>
        <strain evidence="2">VD146</strain>
    </source>
</reference>
<sequence>MFRVRIDSYKLAPCEKDYLYIREYRVKILWNYKGRQLFNEKLDEVYRQRERSNMG</sequence>
<name>R8MYQ6_BACCX</name>
<organism evidence="1 2">
    <name type="scientific">Bacillus cereus (strain VD146)</name>
    <dbReference type="NCBI Taxonomy" id="1053236"/>
    <lineage>
        <taxon>Bacteria</taxon>
        <taxon>Bacillati</taxon>
        <taxon>Bacillota</taxon>
        <taxon>Bacilli</taxon>
        <taxon>Bacillales</taxon>
        <taxon>Bacillaceae</taxon>
        <taxon>Bacillus</taxon>
        <taxon>Bacillus cereus group</taxon>
    </lineage>
</organism>